<dbReference type="Gene3D" id="3.30.810.10">
    <property type="entry name" value="2-Layer Sandwich"/>
    <property type="match status" value="1"/>
</dbReference>
<feature type="domain" description="PIPK" evidence="5">
    <location>
        <begin position="1394"/>
        <end position="1725"/>
    </location>
</feature>
<feature type="region of interest" description="Disordered" evidence="4">
    <location>
        <begin position="1185"/>
        <end position="1229"/>
    </location>
</feature>
<dbReference type="STRING" id="1890683.A0A427YP22"/>
<sequence>MSSPSSSPPAANGITVPSDPTHKPLPRSPLPFPRRPPSPPLPPRKNAAGLPPTYLAHLRALLHQWLAQQTRPDGGLPGRGAERTPLWDHSHLEAIERAIWEGAVLRKIEGGGEGSGLLGQDWEAWALGSDKRKKAWKADLSAQEPELPVGGSSTKTDKSKSTKRGSTSESDAPRGRAALSALVSTTGTPTRGSRTPSIAPSETSTTKKGKAAARDRPGNSGEEGSDGDAAEEKVQEWCRLISGLPGFERFSLPKRDEWEVIEDEMPKRSSISRILPGAFPQAGWEHDHDHDHDPSTLKAAPVVSTTNARARFMRTSSPTKSVHPAVPDAPLLKPVFCLHYPPPVPRLGSSSTLRLRRQSSIGGESSESHGRTWFGGTAGRSSEMTLRPEHEPLEIRFVQGRFALPPKPDRHHPRRRTRGSTPHRTSTENANADSPTGTDASEADESSEGEGDEASSWSGTQRAGSRVRGGQGKGESVIVSGREDDVPRQEVEKGRVALVGGTTVVRGIRDAEERRALERVFKALLYAIQSMYLELDLLDSFRIPREPDPLPVPPKSRQSFDLPHALTEDTGFAPRRASARDRERRERTRSFFHRLGKDTRGLFDGLLGRRHLPEDHPPAAIPPRSETLDVISIERPSTPMSISYQSITSDKSGLGLPGAQTPPVQLPTEKHLAMLSRLEDLLPSTTPGLKIPMPPLLLRVREEELVRREMAKEEMKEEGTSTIDGLPVLRGPGEGTVRGTDSPRGRALAYRLGGDVRSGLGALAPGPDTFAGWTRLQKLDVLYCVGIDDRPVTTALESDTSNGNGDETKPGAASKSTFCQRPEQESHTFYDPSSDVSLEDFFERLSADAGDMAACDRAGCDVVGGEHVRWWIHGGRKIEGKVQSLQSGVVAGPAEQLGETNGQAGIAVDEGSKAAPGIEAWVRCGQCGKESEARGLTDLARTYSWAKFLELLLYTVLLRPRTICSHTESTAYFLRSSKVLLSLVPQPVERKPGQAAANAAVEGLMRKDERGKEAQVAQEEMRTWVRDLERRIQMLRARFESSNAAANARTKDAKEGDGPSESNKETADERSFSLQTLASDLDSAQTTLLDAFGQTPLGRLNDWRRQCTATLESVQERLAGWMKAHGIDKDSSEVPVQSPDWAGGSCHALPGSSLLVREDEPSTLIAYTLSSLAYFTELAATSKAPVTVAESSKSPEDAKTSDESPRPPSTATTPATAPDNDAWNVDVRRRDTPRDILSLRTVSKKRSEASIVGSGKMPMSLTPALKSASLELSLEQVEGTSTAGDRFGELVKTISKATAGELRVERARSPSASESDMSSSVSKFMGAEGLGLAPGRVAPKFARRGTDDLAPPSSYRRSVSSSVVLPMTPGSANSASNHSGKDTWGSSVTSSFTSSFNNILKLGTNVTDSLASRVRSSDRSLANLIGVSPLTGNTDNAMTSTPELPHIQFSYTLPGKLRLGCTVYYAASFDVLRRRCAIDKAMIRSLEKTKVWKAEGGKSKAMWWKTEDGRFIVKELVSKWNVSDTQALLDIAPAYFEYLASTHNKATALAKIVGFYTVKIHDLQTSTKKSMDLLVMENLFYTQDVSKTYDLKGIESRRVPKNKDSNGPNNGGGTLWDGEWIDAQAKSPTLLHPHARRTLLDSLSLDTKFLNSQGIMDYSLLLGLDIERKVLVSGLVDAVGSFGLWKRLESASKVGLKGKGREGEVTVIPPEQYRERFETALKTYFLVCLSGQVEQDDEKGRGGDRGTSR</sequence>
<dbReference type="GO" id="GO:0046854">
    <property type="term" value="P:phosphatidylinositol phosphate biosynthetic process"/>
    <property type="evidence" value="ECO:0007669"/>
    <property type="project" value="TreeGrafter"/>
</dbReference>
<evidence type="ECO:0000313" key="7">
    <source>
        <dbReference type="Proteomes" id="UP000279259"/>
    </source>
</evidence>
<feature type="region of interest" description="Disordered" evidence="4">
    <location>
        <begin position="1342"/>
        <end position="1384"/>
    </location>
</feature>
<feature type="region of interest" description="Disordered" evidence="4">
    <location>
        <begin position="1"/>
        <end position="50"/>
    </location>
</feature>
<feature type="region of interest" description="Disordered" evidence="4">
    <location>
        <begin position="347"/>
        <end position="383"/>
    </location>
</feature>
<protein>
    <recommendedName>
        <fullName evidence="5">PIPK domain-containing protein</fullName>
    </recommendedName>
</protein>
<dbReference type="CDD" id="cd17300">
    <property type="entry name" value="PIPKc_PIKfyve"/>
    <property type="match status" value="1"/>
</dbReference>
<feature type="region of interest" description="Disordered" evidence="4">
    <location>
        <begin position="568"/>
        <end position="587"/>
    </location>
</feature>
<gene>
    <name evidence="6" type="ORF">EHS25_008255</name>
</gene>
<dbReference type="Pfam" id="PF01504">
    <property type="entry name" value="PIP5K"/>
    <property type="match status" value="1"/>
</dbReference>
<evidence type="ECO:0000256" key="4">
    <source>
        <dbReference type="SAM" id="MobiDB-lite"/>
    </source>
</evidence>
<feature type="compositionally biased region" description="Basic and acidic residues" evidence="4">
    <location>
        <begin position="1193"/>
        <end position="1205"/>
    </location>
</feature>
<feature type="compositionally biased region" description="Pro residues" evidence="4">
    <location>
        <begin position="26"/>
        <end position="43"/>
    </location>
</feature>
<dbReference type="PANTHER" id="PTHR45748">
    <property type="entry name" value="1-PHOSPHATIDYLINOSITOL 3-PHOSPHATE 5-KINASE-RELATED"/>
    <property type="match status" value="1"/>
</dbReference>
<dbReference type="GO" id="GO:0010008">
    <property type="term" value="C:endosome membrane"/>
    <property type="evidence" value="ECO:0007669"/>
    <property type="project" value="TreeGrafter"/>
</dbReference>
<organism evidence="6 7">
    <name type="scientific">Saitozyma podzolica</name>
    <dbReference type="NCBI Taxonomy" id="1890683"/>
    <lineage>
        <taxon>Eukaryota</taxon>
        <taxon>Fungi</taxon>
        <taxon>Dikarya</taxon>
        <taxon>Basidiomycota</taxon>
        <taxon>Agaricomycotina</taxon>
        <taxon>Tremellomycetes</taxon>
        <taxon>Tremellales</taxon>
        <taxon>Trimorphomycetaceae</taxon>
        <taxon>Saitozyma</taxon>
    </lineage>
</organism>
<dbReference type="InterPro" id="IPR027484">
    <property type="entry name" value="PInositol-4-P-5-kinase_N"/>
</dbReference>
<name>A0A427YP22_9TREE</name>
<keyword evidence="1 3" id="KW-0547">Nucleotide-binding</keyword>
<feature type="compositionally biased region" description="Basic residues" evidence="4">
    <location>
        <begin position="409"/>
        <end position="418"/>
    </location>
</feature>
<dbReference type="OrthoDB" id="158357at2759"/>
<feature type="compositionally biased region" description="Low complexity" evidence="4">
    <location>
        <begin position="184"/>
        <end position="197"/>
    </location>
</feature>
<dbReference type="InterPro" id="IPR044769">
    <property type="entry name" value="PIKfyve_PIPKc"/>
</dbReference>
<evidence type="ECO:0000313" key="6">
    <source>
        <dbReference type="EMBL" id="RSH92809.1"/>
    </source>
</evidence>
<dbReference type="GO" id="GO:0000329">
    <property type="term" value="C:fungal-type vacuole membrane"/>
    <property type="evidence" value="ECO:0007669"/>
    <property type="project" value="TreeGrafter"/>
</dbReference>
<proteinExistence type="predicted"/>
<accession>A0A427YP22</accession>
<feature type="compositionally biased region" description="Polar residues" evidence="4">
    <location>
        <begin position="428"/>
        <end position="438"/>
    </location>
</feature>
<feature type="region of interest" description="Disordered" evidence="4">
    <location>
        <begin position="1043"/>
        <end position="1071"/>
    </location>
</feature>
<feature type="compositionally biased region" description="Basic and acidic residues" evidence="4">
    <location>
        <begin position="578"/>
        <end position="587"/>
    </location>
</feature>
<reference evidence="6 7" key="1">
    <citation type="submission" date="2018-11" db="EMBL/GenBank/DDBJ databases">
        <title>Genome sequence of Saitozyma podzolica DSM 27192.</title>
        <authorList>
            <person name="Aliyu H."/>
            <person name="Gorte O."/>
            <person name="Ochsenreither K."/>
        </authorList>
    </citation>
    <scope>NUCLEOTIDE SEQUENCE [LARGE SCALE GENOMIC DNA]</scope>
    <source>
        <strain evidence="6 7">DSM 27192</strain>
    </source>
</reference>
<keyword evidence="3" id="KW-0418">Kinase</keyword>
<keyword evidence="2 3" id="KW-0067">ATP-binding</keyword>
<dbReference type="SMART" id="SM00330">
    <property type="entry name" value="PIPKc"/>
    <property type="match status" value="1"/>
</dbReference>
<dbReference type="EMBL" id="RSCD01000005">
    <property type="protein sequence ID" value="RSH92809.1"/>
    <property type="molecule type" value="Genomic_DNA"/>
</dbReference>
<dbReference type="SUPFAM" id="SSF56104">
    <property type="entry name" value="SAICAR synthase-like"/>
    <property type="match status" value="1"/>
</dbReference>
<keyword evidence="3" id="KW-0808">Transferase</keyword>
<evidence type="ECO:0000256" key="2">
    <source>
        <dbReference type="ARBA" id="ARBA00022840"/>
    </source>
</evidence>
<dbReference type="InterPro" id="IPR027483">
    <property type="entry name" value="PInositol-4-P-4/5-kinase_C_sf"/>
</dbReference>
<comment type="caution">
    <text evidence="6">The sequence shown here is derived from an EMBL/GenBank/DDBJ whole genome shotgun (WGS) entry which is preliminary data.</text>
</comment>
<evidence type="ECO:0000256" key="1">
    <source>
        <dbReference type="ARBA" id="ARBA00022741"/>
    </source>
</evidence>
<feature type="compositionally biased region" description="Low complexity" evidence="4">
    <location>
        <begin position="1353"/>
        <end position="1364"/>
    </location>
</feature>
<dbReference type="GO" id="GO:0005524">
    <property type="term" value="F:ATP binding"/>
    <property type="evidence" value="ECO:0007669"/>
    <property type="project" value="UniProtKB-UniRule"/>
</dbReference>
<feature type="compositionally biased region" description="Basic and acidic residues" evidence="4">
    <location>
        <begin position="1049"/>
        <end position="1071"/>
    </location>
</feature>
<feature type="compositionally biased region" description="Polar residues" evidence="4">
    <location>
        <begin position="795"/>
        <end position="805"/>
    </location>
</feature>
<evidence type="ECO:0000256" key="3">
    <source>
        <dbReference type="PROSITE-ProRule" id="PRU00781"/>
    </source>
</evidence>
<keyword evidence="7" id="KW-1185">Reference proteome</keyword>
<feature type="region of interest" description="Disordered" evidence="4">
    <location>
        <begin position="712"/>
        <end position="744"/>
    </location>
</feature>
<dbReference type="GO" id="GO:0000285">
    <property type="term" value="F:1-phosphatidylinositol-3-phosphate 5-kinase activity"/>
    <property type="evidence" value="ECO:0007669"/>
    <property type="project" value="InterPro"/>
</dbReference>
<feature type="compositionally biased region" description="Acidic residues" evidence="4">
    <location>
        <begin position="441"/>
        <end position="453"/>
    </location>
</feature>
<feature type="region of interest" description="Disordered" evidence="4">
    <location>
        <begin position="399"/>
        <end position="489"/>
    </location>
</feature>
<feature type="region of interest" description="Disordered" evidence="4">
    <location>
        <begin position="795"/>
        <end position="832"/>
    </location>
</feature>
<dbReference type="Proteomes" id="UP000279259">
    <property type="component" value="Unassembled WGS sequence"/>
</dbReference>
<feature type="region of interest" description="Disordered" evidence="4">
    <location>
        <begin position="138"/>
        <end position="231"/>
    </location>
</feature>
<feature type="compositionally biased region" description="Low complexity" evidence="4">
    <location>
        <begin position="347"/>
        <end position="365"/>
    </location>
</feature>
<evidence type="ECO:0000259" key="5">
    <source>
        <dbReference type="PROSITE" id="PS51455"/>
    </source>
</evidence>
<dbReference type="PROSITE" id="PS51455">
    <property type="entry name" value="PIPK"/>
    <property type="match status" value="1"/>
</dbReference>
<dbReference type="PANTHER" id="PTHR45748:SF7">
    <property type="entry name" value="1-PHOSPHATIDYLINOSITOL 3-PHOSPHATE 5-KINASE-RELATED"/>
    <property type="match status" value="1"/>
</dbReference>
<dbReference type="Gene3D" id="3.30.800.10">
    <property type="entry name" value="Phosphatidylinositol Phosphate Kinase II Beta"/>
    <property type="match status" value="1"/>
</dbReference>
<feature type="compositionally biased region" description="Low complexity" evidence="4">
    <location>
        <begin position="1209"/>
        <end position="1218"/>
    </location>
</feature>
<dbReference type="InterPro" id="IPR002498">
    <property type="entry name" value="PInositol-4-P-4/5-kinase_core"/>
</dbReference>